<organism evidence="4 5">
    <name type="scientific">Tamaricihabitans halophyticus</name>
    <dbReference type="NCBI Taxonomy" id="1262583"/>
    <lineage>
        <taxon>Bacteria</taxon>
        <taxon>Bacillati</taxon>
        <taxon>Actinomycetota</taxon>
        <taxon>Actinomycetes</taxon>
        <taxon>Pseudonocardiales</taxon>
        <taxon>Pseudonocardiaceae</taxon>
        <taxon>Tamaricihabitans</taxon>
    </lineage>
</organism>
<proteinExistence type="inferred from homology"/>
<feature type="domain" description="MmgE/PrpD N-terminal" evidence="2">
    <location>
        <begin position="9"/>
        <end position="236"/>
    </location>
</feature>
<dbReference type="Gene3D" id="1.10.4100.10">
    <property type="entry name" value="2-methylcitrate dehydratase PrpD"/>
    <property type="match status" value="1"/>
</dbReference>
<dbReference type="PANTHER" id="PTHR16943">
    <property type="entry name" value="2-METHYLCITRATE DEHYDRATASE-RELATED"/>
    <property type="match status" value="1"/>
</dbReference>
<dbReference type="PANTHER" id="PTHR16943:SF8">
    <property type="entry name" value="2-METHYLCITRATE DEHYDRATASE"/>
    <property type="match status" value="1"/>
</dbReference>
<dbReference type="SUPFAM" id="SSF103378">
    <property type="entry name" value="2-methylcitrate dehydratase PrpD"/>
    <property type="match status" value="1"/>
</dbReference>
<dbReference type="AlphaFoldDB" id="A0A4R2R1R1"/>
<gene>
    <name evidence="4" type="ORF">EV191_101585</name>
</gene>
<reference evidence="4 5" key="1">
    <citation type="submission" date="2019-03" db="EMBL/GenBank/DDBJ databases">
        <title>Genomic Encyclopedia of Type Strains, Phase IV (KMG-IV): sequencing the most valuable type-strain genomes for metagenomic binning, comparative biology and taxonomic classification.</title>
        <authorList>
            <person name="Goeker M."/>
        </authorList>
    </citation>
    <scope>NUCLEOTIDE SEQUENCE [LARGE SCALE GENOMIC DNA]</scope>
    <source>
        <strain evidence="4 5">DSM 45765</strain>
    </source>
</reference>
<dbReference type="GO" id="GO:0016829">
    <property type="term" value="F:lyase activity"/>
    <property type="evidence" value="ECO:0007669"/>
    <property type="project" value="InterPro"/>
</dbReference>
<dbReference type="Pfam" id="PF03972">
    <property type="entry name" value="MmgE_PrpD_N"/>
    <property type="match status" value="1"/>
</dbReference>
<dbReference type="RefSeq" id="WP_132875214.1">
    <property type="nucleotide sequence ID" value="NZ_SLXQ01000001.1"/>
</dbReference>
<dbReference type="Proteomes" id="UP000294911">
    <property type="component" value="Unassembled WGS sequence"/>
</dbReference>
<evidence type="ECO:0000313" key="4">
    <source>
        <dbReference type="EMBL" id="TCP56640.1"/>
    </source>
</evidence>
<dbReference type="InterPro" id="IPR036148">
    <property type="entry name" value="MmgE/PrpD_sf"/>
</dbReference>
<dbReference type="Gene3D" id="3.30.1330.120">
    <property type="entry name" value="2-methylcitrate dehydratase PrpD"/>
    <property type="match status" value="1"/>
</dbReference>
<comment type="similarity">
    <text evidence="1">Belongs to the PrpD family.</text>
</comment>
<feature type="domain" description="MmgE/PrpD C-terminal" evidence="3">
    <location>
        <begin position="262"/>
        <end position="428"/>
    </location>
</feature>
<evidence type="ECO:0000256" key="1">
    <source>
        <dbReference type="ARBA" id="ARBA00006174"/>
    </source>
</evidence>
<protein>
    <submittedName>
        <fullName evidence="4">2-methylcitrate dehydratase PrpD</fullName>
    </submittedName>
</protein>
<dbReference type="InterPro" id="IPR042188">
    <property type="entry name" value="MmgE/PrpD_sf_2"/>
</dbReference>
<evidence type="ECO:0000259" key="3">
    <source>
        <dbReference type="Pfam" id="PF19305"/>
    </source>
</evidence>
<keyword evidence="5" id="KW-1185">Reference proteome</keyword>
<dbReference type="InterPro" id="IPR042183">
    <property type="entry name" value="MmgE/PrpD_sf_1"/>
</dbReference>
<name>A0A4R2R1R1_9PSEU</name>
<dbReference type="InterPro" id="IPR045336">
    <property type="entry name" value="MmgE_PrpD_N"/>
</dbReference>
<evidence type="ECO:0000313" key="5">
    <source>
        <dbReference type="Proteomes" id="UP000294911"/>
    </source>
</evidence>
<dbReference type="EMBL" id="SLXQ01000001">
    <property type="protein sequence ID" value="TCP56640.1"/>
    <property type="molecule type" value="Genomic_DNA"/>
</dbReference>
<accession>A0A4R2R1R1</accession>
<comment type="caution">
    <text evidence="4">The sequence shown here is derived from an EMBL/GenBank/DDBJ whole genome shotgun (WGS) entry which is preliminary data.</text>
</comment>
<sequence length="458" mass="47358">MSESTQSTKLAGWALGAAKSDLPEDVHQYVRNSIRDTVGCILAGANEDATRSAARLAARRAIDAEALALVLGTAAHAHDFDDVQVPTLVHPSCVIVPTALALAREYRAAPMYAAIAAGQETSLRVGTALLNADGTNSMLFERGFHPTPICTTIGAAITAGLVIGLSEAELAHAVGIAGSLASGILEANRTGGTIKPFHAGWSSAAGIRAAYAAQCGLTGPPTAIEGRFGLLHAFGGAELAARPLGDPTSEGWLLPGTFTKPYPTNGFTHPAIEVAVQLREQGARAEELAKLVVGVARQVLPTIAEPRQAKLRPNTPYHARFSGPVTVALALRGGGGLGLALADFPDELLADAELLSLAERIEVVGDDWASDRFPERLSATGEFTSHTGARLHTKVAVSRGGPERPLTEAEHRAKFDANATGVLPAASVSALAELLAAERGAAVDSLVDLVLAAFPECA</sequence>
<evidence type="ECO:0000259" key="2">
    <source>
        <dbReference type="Pfam" id="PF03972"/>
    </source>
</evidence>
<dbReference type="InterPro" id="IPR045337">
    <property type="entry name" value="MmgE_PrpD_C"/>
</dbReference>
<dbReference type="InterPro" id="IPR005656">
    <property type="entry name" value="MmgE_PrpD"/>
</dbReference>
<dbReference type="Pfam" id="PF19305">
    <property type="entry name" value="MmgE_PrpD_C"/>
    <property type="match status" value="1"/>
</dbReference>
<dbReference type="OrthoDB" id="9797528at2"/>